<keyword evidence="3" id="KW-0436">Ligase</keyword>
<dbReference type="InterPro" id="IPR041596">
    <property type="entry name" value="Lig_Pab1020_C"/>
</dbReference>
<evidence type="ECO:0000313" key="4">
    <source>
        <dbReference type="Proteomes" id="UP000245474"/>
    </source>
</evidence>
<dbReference type="EMBL" id="QFFI01000006">
    <property type="protein sequence ID" value="PWG64352.1"/>
    <property type="molecule type" value="Genomic_DNA"/>
</dbReference>
<dbReference type="GO" id="GO:0016874">
    <property type="term" value="F:ligase activity"/>
    <property type="evidence" value="ECO:0007669"/>
    <property type="project" value="UniProtKB-KW"/>
</dbReference>
<feature type="domain" description="RNA ligase Pab1020 C-terminal" evidence="2">
    <location>
        <begin position="241"/>
        <end position="361"/>
    </location>
</feature>
<dbReference type="Gene3D" id="3.30.1490.70">
    <property type="match status" value="1"/>
</dbReference>
<dbReference type="AlphaFoldDB" id="A0A2U2N5I0"/>
<sequence>MDRNTLDEALARGKAERRRFESLEYVRFSDGFAGIARGTVQLPDGRLLPGYPSIGRIQSLARGLRRQYAGPFWAEEKIDGFNVRLVQHDGALYAFSRGGFVCPFSTDRLPDLLDPTVFESEPALILCAEIAGPENPYLEGSPPQVREDVALFVFDIIRGADGAFLEPPAKSALAARYGLPMARSFGRFTADDQQALGSILRQLDAEGSEGLVFKGEGGGGRTKYVTGRSNIADISLCSEQLLDLPPEYFTNRLLRLALFTDELGSADAPALERELGRAFLQGLERAVARSREVGRVGHRFRCRFRQRRNAEHFIAHLEATAGRRVHIAEGSPHREGDYWILEFERILQRMTGTLANVLAGQAQFD</sequence>
<organism evidence="3 4">
    <name type="scientific">Sediminicurvatus halobius</name>
    <dbReference type="NCBI Taxonomy" id="2182432"/>
    <lineage>
        <taxon>Bacteria</taxon>
        <taxon>Pseudomonadati</taxon>
        <taxon>Pseudomonadota</taxon>
        <taxon>Gammaproteobacteria</taxon>
        <taxon>Chromatiales</taxon>
        <taxon>Ectothiorhodospiraceae</taxon>
        <taxon>Sediminicurvatus</taxon>
    </lineage>
</organism>
<protein>
    <submittedName>
        <fullName evidence="3">RNA ligase</fullName>
    </submittedName>
</protein>
<comment type="caution">
    <text evidence="3">The sequence shown here is derived from an EMBL/GenBank/DDBJ whole genome shotgun (WGS) entry which is preliminary data.</text>
</comment>
<gene>
    <name evidence="3" type="ORF">DEM34_05585</name>
</gene>
<name>A0A2U2N5I0_9GAMM</name>
<dbReference type="Pfam" id="PF18330">
    <property type="entry name" value="Lig_C"/>
    <property type="match status" value="1"/>
</dbReference>
<dbReference type="RefSeq" id="WP_109677101.1">
    <property type="nucleotide sequence ID" value="NZ_CP086615.1"/>
</dbReference>
<proteinExistence type="predicted"/>
<dbReference type="OrthoDB" id="245177at2"/>
<reference evidence="3 4" key="1">
    <citation type="submission" date="2018-05" db="EMBL/GenBank/DDBJ databases">
        <title>Spiribacter halobius sp. nov., a moderately halophilic bacterium isolated from marine solar saltern.</title>
        <authorList>
            <person name="Zheng W.-S."/>
            <person name="Lu D.-C."/>
            <person name="Du Z.-J."/>
        </authorList>
    </citation>
    <scope>NUCLEOTIDE SEQUENCE [LARGE SCALE GENOMIC DNA]</scope>
    <source>
        <strain evidence="3 4">E85</strain>
    </source>
</reference>
<dbReference type="InterPro" id="IPR021122">
    <property type="entry name" value="RNA_ligase_dom_REL/Rnl2"/>
</dbReference>
<dbReference type="CDD" id="cd07894">
    <property type="entry name" value="Adenylation_RNA_ligase"/>
    <property type="match status" value="1"/>
</dbReference>
<evidence type="ECO:0000259" key="2">
    <source>
        <dbReference type="Pfam" id="PF18330"/>
    </source>
</evidence>
<dbReference type="SUPFAM" id="SSF56091">
    <property type="entry name" value="DNA ligase/mRNA capping enzyme, catalytic domain"/>
    <property type="match status" value="1"/>
</dbReference>
<dbReference type="Proteomes" id="UP000245474">
    <property type="component" value="Unassembled WGS sequence"/>
</dbReference>
<feature type="domain" description="RNA ligase" evidence="1">
    <location>
        <begin position="71"/>
        <end position="224"/>
    </location>
</feature>
<dbReference type="Gene3D" id="3.30.470.30">
    <property type="entry name" value="DNA ligase/mRNA capping enzyme"/>
    <property type="match status" value="1"/>
</dbReference>
<dbReference type="Gene3D" id="3.30.70.2160">
    <property type="match status" value="1"/>
</dbReference>
<dbReference type="Pfam" id="PF09414">
    <property type="entry name" value="RNA_ligase"/>
    <property type="match status" value="1"/>
</dbReference>
<evidence type="ECO:0000259" key="1">
    <source>
        <dbReference type="Pfam" id="PF09414"/>
    </source>
</evidence>
<dbReference type="Gene3D" id="3.10.450.740">
    <property type="match status" value="1"/>
</dbReference>
<keyword evidence="4" id="KW-1185">Reference proteome</keyword>
<dbReference type="InterPro" id="IPR001072">
    <property type="entry name" value="RNA_ligase_Pab1020"/>
</dbReference>
<dbReference type="PRINTS" id="PR01048">
    <property type="entry name" value="Y414FAMILY"/>
</dbReference>
<dbReference type="NCBIfam" id="TIGR01209">
    <property type="entry name" value="RNA ligase"/>
    <property type="match status" value="1"/>
</dbReference>
<accession>A0A2U2N5I0</accession>
<evidence type="ECO:0000313" key="3">
    <source>
        <dbReference type="EMBL" id="PWG64352.1"/>
    </source>
</evidence>